<dbReference type="KEGG" id="cdet:87943067"/>
<gene>
    <name evidence="1" type="ORF">CDEST_06564</name>
</gene>
<name>A0AAX4IDS8_9PEZI</name>
<accession>A0AAX4IDS8</accession>
<organism evidence="1 2">
    <name type="scientific">Colletotrichum destructivum</name>
    <dbReference type="NCBI Taxonomy" id="34406"/>
    <lineage>
        <taxon>Eukaryota</taxon>
        <taxon>Fungi</taxon>
        <taxon>Dikarya</taxon>
        <taxon>Ascomycota</taxon>
        <taxon>Pezizomycotina</taxon>
        <taxon>Sordariomycetes</taxon>
        <taxon>Hypocreomycetidae</taxon>
        <taxon>Glomerellales</taxon>
        <taxon>Glomerellaceae</taxon>
        <taxon>Colletotrichum</taxon>
        <taxon>Colletotrichum destructivum species complex</taxon>
    </lineage>
</organism>
<dbReference type="AlphaFoldDB" id="A0AAX4IDS8"/>
<dbReference type="Proteomes" id="UP001322277">
    <property type="component" value="Chromosome 4"/>
</dbReference>
<keyword evidence="2" id="KW-1185">Reference proteome</keyword>
<reference evidence="2" key="1">
    <citation type="journal article" date="2023" name="bioRxiv">
        <title>Complete genome of the Medicago anthracnose fungus, Colletotrichum destructivum, reveals a mini-chromosome-like region within a core chromosome.</title>
        <authorList>
            <person name="Lapalu N."/>
            <person name="Simon A."/>
            <person name="Lu A."/>
            <person name="Plaumann P.-L."/>
            <person name="Amselem J."/>
            <person name="Pigne S."/>
            <person name="Auger A."/>
            <person name="Koch C."/>
            <person name="Dallery J.-F."/>
            <person name="O'Connell R.J."/>
        </authorList>
    </citation>
    <scope>NUCLEOTIDE SEQUENCE [LARGE SCALE GENOMIC DNA]</scope>
    <source>
        <strain evidence="2">CBS 520.97</strain>
    </source>
</reference>
<sequence length="144" mass="16102">MTKYRGAMDGRFRLQKRYAMTRCTHLEPPREGPPTGGDLTSQCRKSARRVKKHVFCILSADEISGIRSKGVGGGEGLNVEDVLAGRVRHCLTCECGHMWLVQSTVELPLPGGRHQNAIRGQGFAERKVPLRRRNCPMIIVAYRT</sequence>
<evidence type="ECO:0000313" key="2">
    <source>
        <dbReference type="Proteomes" id="UP001322277"/>
    </source>
</evidence>
<evidence type="ECO:0000313" key="1">
    <source>
        <dbReference type="EMBL" id="WQF81550.1"/>
    </source>
</evidence>
<proteinExistence type="predicted"/>
<protein>
    <submittedName>
        <fullName evidence="1">Uncharacterized protein</fullName>
    </submittedName>
</protein>
<dbReference type="EMBL" id="CP137308">
    <property type="protein sequence ID" value="WQF81550.1"/>
    <property type="molecule type" value="Genomic_DNA"/>
</dbReference>
<dbReference type="RefSeq" id="XP_062778774.1">
    <property type="nucleotide sequence ID" value="XM_062922723.1"/>
</dbReference>
<dbReference type="GeneID" id="87943067"/>